<dbReference type="Proteomes" id="UP000243333">
    <property type="component" value="Unassembled WGS sequence"/>
</dbReference>
<keyword evidence="2" id="KW-1185">Reference proteome</keyword>
<name>A0A1G7M089_9FIRM</name>
<gene>
    <name evidence="1" type="ORF">SAMN05660235_01971</name>
</gene>
<dbReference type="OrthoDB" id="1680763at2"/>
<sequence>MQLIFEWVAQHAIDVTPGSFFASAILSDGAVMEESRGRDDFQLHGVLLPRKRVAGFGRQEVYQLDTLPAGLSTLEAVPSQPLQVPDDLDQLTFEVNTNMFYDQGLFSHYLSLRISKDSTYQEIPLSSPVVAVDWPSRGVYRVKVKPFLRAALWGGERPLIARFSPRCAEQWEQILLPEFGF</sequence>
<organism evidence="1 2">
    <name type="scientific">Sporolituus thermophilus DSM 23256</name>
    <dbReference type="NCBI Taxonomy" id="1123285"/>
    <lineage>
        <taxon>Bacteria</taxon>
        <taxon>Bacillati</taxon>
        <taxon>Bacillota</taxon>
        <taxon>Negativicutes</taxon>
        <taxon>Selenomonadales</taxon>
        <taxon>Sporomusaceae</taxon>
        <taxon>Sporolituus</taxon>
    </lineage>
</organism>
<dbReference type="RefSeq" id="WP_093690408.1">
    <property type="nucleotide sequence ID" value="NZ_FNBU01000014.1"/>
</dbReference>
<accession>A0A1G7M089</accession>
<dbReference type="AlphaFoldDB" id="A0A1G7M089"/>
<proteinExistence type="predicted"/>
<reference evidence="2" key="1">
    <citation type="submission" date="2016-10" db="EMBL/GenBank/DDBJ databases">
        <authorList>
            <person name="Varghese N."/>
            <person name="Submissions S."/>
        </authorList>
    </citation>
    <scope>NUCLEOTIDE SEQUENCE [LARGE SCALE GENOMIC DNA]</scope>
    <source>
        <strain evidence="2">DSM 23256</strain>
    </source>
</reference>
<evidence type="ECO:0000313" key="1">
    <source>
        <dbReference type="EMBL" id="SDF55071.1"/>
    </source>
</evidence>
<protein>
    <submittedName>
        <fullName evidence="1">Uncharacterized protein</fullName>
    </submittedName>
</protein>
<dbReference type="EMBL" id="FNBU01000014">
    <property type="protein sequence ID" value="SDF55071.1"/>
    <property type="molecule type" value="Genomic_DNA"/>
</dbReference>
<evidence type="ECO:0000313" key="2">
    <source>
        <dbReference type="Proteomes" id="UP000243333"/>
    </source>
</evidence>